<name>A0A1I7M1G0_9BURK</name>
<dbReference type="PROSITE" id="PS51257">
    <property type="entry name" value="PROKAR_LIPOPROTEIN"/>
    <property type="match status" value="1"/>
</dbReference>
<dbReference type="RefSeq" id="WP_093560501.1">
    <property type="nucleotide sequence ID" value="NZ_FPBO01000048.1"/>
</dbReference>
<reference evidence="2" key="1">
    <citation type="submission" date="2016-10" db="EMBL/GenBank/DDBJ databases">
        <authorList>
            <person name="Varghese N."/>
            <person name="Submissions S."/>
        </authorList>
    </citation>
    <scope>NUCLEOTIDE SEQUENCE [LARGE SCALE GENOMIC DNA]</scope>
    <source>
        <strain evidence="2">CGMCC 1.11014</strain>
    </source>
</reference>
<proteinExistence type="predicted"/>
<evidence type="ECO:0000313" key="1">
    <source>
        <dbReference type="EMBL" id="SFV15812.1"/>
    </source>
</evidence>
<gene>
    <name evidence="1" type="ORF">SAMN05216552_104816</name>
</gene>
<dbReference type="OrthoDB" id="8758366at2"/>
<protein>
    <submittedName>
        <fullName evidence="1">Protein TonB</fullName>
    </submittedName>
</protein>
<dbReference type="EMBL" id="FPBO01000048">
    <property type="protein sequence ID" value="SFV15812.1"/>
    <property type="molecule type" value="Genomic_DNA"/>
</dbReference>
<keyword evidence="2" id="KW-1185">Reference proteome</keyword>
<accession>A0A1I7M1G0</accession>
<dbReference type="STRING" id="1035707.SAMN05216552_104816"/>
<sequence length="163" mass="17843">MGAFRYVAALIPLAMLLASCHKPPPRLPAAPVTIPRTPLPAETVPAPLLPAIDSVDDYKRVLAAQIMRANPDAVFSGAIPPLLTAIVVLELKVDGDGAIRTLRVARARDQKAAGIAEAIMRQAAPYPRPGKLMRQHHKTFDFSETFLFNKDYRFQLRTLAPVQ</sequence>
<dbReference type="Proteomes" id="UP000199391">
    <property type="component" value="Unassembled WGS sequence"/>
</dbReference>
<organism evidence="1 2">
    <name type="scientific">Pseudoduganella namucuonensis</name>
    <dbReference type="NCBI Taxonomy" id="1035707"/>
    <lineage>
        <taxon>Bacteria</taxon>
        <taxon>Pseudomonadati</taxon>
        <taxon>Pseudomonadota</taxon>
        <taxon>Betaproteobacteria</taxon>
        <taxon>Burkholderiales</taxon>
        <taxon>Oxalobacteraceae</taxon>
        <taxon>Telluria group</taxon>
        <taxon>Pseudoduganella</taxon>
    </lineage>
</organism>
<dbReference type="AlphaFoldDB" id="A0A1I7M1G0"/>
<dbReference type="SUPFAM" id="SSF74653">
    <property type="entry name" value="TolA/TonB C-terminal domain"/>
    <property type="match status" value="1"/>
</dbReference>
<evidence type="ECO:0000313" key="2">
    <source>
        <dbReference type="Proteomes" id="UP000199391"/>
    </source>
</evidence>